<dbReference type="NCBIfam" id="TIGR01701">
    <property type="entry name" value="Fdhalpha-like"/>
    <property type="match status" value="1"/>
</dbReference>
<dbReference type="GO" id="GO:0016020">
    <property type="term" value="C:membrane"/>
    <property type="evidence" value="ECO:0007669"/>
    <property type="project" value="TreeGrafter"/>
</dbReference>
<protein>
    <submittedName>
        <fullName evidence="6">Formate dehydrogenase H</fullName>
        <ecNumber evidence="6">1.1.99.33</ecNumber>
    </submittedName>
</protein>
<dbReference type="Gene3D" id="3.40.50.740">
    <property type="match status" value="1"/>
</dbReference>
<keyword evidence="2" id="KW-0408">Iron</keyword>
<dbReference type="PANTHER" id="PTHR43105:SF4">
    <property type="entry name" value="PROTEIN YDEP"/>
    <property type="match status" value="1"/>
</dbReference>
<dbReference type="GO" id="GO:0051539">
    <property type="term" value="F:4 iron, 4 sulfur cluster binding"/>
    <property type="evidence" value="ECO:0007669"/>
    <property type="project" value="InterPro"/>
</dbReference>
<keyword evidence="1" id="KW-0479">Metal-binding</keyword>
<dbReference type="EMBL" id="MCRJ01000111">
    <property type="protein sequence ID" value="ODN69076.1"/>
    <property type="molecule type" value="Genomic_DNA"/>
</dbReference>
<keyword evidence="7" id="KW-1185">Reference proteome</keyword>
<dbReference type="Pfam" id="PF00384">
    <property type="entry name" value="Molybdopterin"/>
    <property type="match status" value="1"/>
</dbReference>
<dbReference type="CDD" id="cd02767">
    <property type="entry name" value="MopB_ydeP"/>
    <property type="match status" value="1"/>
</dbReference>
<dbReference type="InterPro" id="IPR009010">
    <property type="entry name" value="Asp_de-COase-like_dom_sf"/>
</dbReference>
<evidence type="ECO:0000256" key="1">
    <source>
        <dbReference type="ARBA" id="ARBA00022723"/>
    </source>
</evidence>
<dbReference type="InterPro" id="IPR006657">
    <property type="entry name" value="MoPterin_dinucl-bd_dom"/>
</dbReference>
<accession>A0A1E3GZT7</accession>
<dbReference type="PANTHER" id="PTHR43105">
    <property type="entry name" value="RESPIRATORY NITRATE REDUCTASE"/>
    <property type="match status" value="1"/>
</dbReference>
<evidence type="ECO:0000259" key="4">
    <source>
        <dbReference type="Pfam" id="PF00384"/>
    </source>
</evidence>
<comment type="caution">
    <text evidence="6">The sequence shown here is derived from an EMBL/GenBank/DDBJ whole genome shotgun (WGS) entry which is preliminary data.</text>
</comment>
<evidence type="ECO:0000313" key="6">
    <source>
        <dbReference type="EMBL" id="ODN69076.1"/>
    </source>
</evidence>
<proteinExistence type="predicted"/>
<dbReference type="GO" id="GO:0045333">
    <property type="term" value="P:cellular respiration"/>
    <property type="evidence" value="ECO:0007669"/>
    <property type="project" value="UniProtKB-ARBA"/>
</dbReference>
<keyword evidence="3" id="KW-0411">Iron-sulfur</keyword>
<dbReference type="InterPro" id="IPR050123">
    <property type="entry name" value="Prok_molybdopt-oxidoreductase"/>
</dbReference>
<evidence type="ECO:0000256" key="3">
    <source>
        <dbReference type="ARBA" id="ARBA00023014"/>
    </source>
</evidence>
<dbReference type="PATRIC" id="fig|1439726.3.peg.3809"/>
<feature type="domain" description="Molybdopterin oxidoreductase" evidence="4">
    <location>
        <begin position="115"/>
        <end position="494"/>
    </location>
</feature>
<dbReference type="GO" id="GO:1990204">
    <property type="term" value="C:oxidoreductase complex"/>
    <property type="evidence" value="ECO:0007669"/>
    <property type="project" value="UniProtKB-ARBA"/>
</dbReference>
<dbReference type="PIRSF" id="PIRSF000144">
    <property type="entry name" value="CbbBc"/>
    <property type="match status" value="1"/>
</dbReference>
<dbReference type="GO" id="GO:0030151">
    <property type="term" value="F:molybdenum ion binding"/>
    <property type="evidence" value="ECO:0007669"/>
    <property type="project" value="InterPro"/>
</dbReference>
<sequence length="741" mass="82132">MRKTEPRKVDIHEYKHPTGGWGSVISLIRNSARQGLLFSGIWRTMLRQNKPGGFMCVSCSWAKPANAHPFEFCENGAKATFWEQTTRRCDRAFFEKHTVTELLDWPDHDLELEGRLTEPMRYDPQTDRYAPVAWAEAFREIGAELKALDPKSVVFYTSGRASLETSFMYQLLARIYGSSNLPDSSNMCHESTSVGLPESIGSSVGTVEIEDYDRCDMMFFFGHNTGMNAPRLLHPLQKARQRGTTVVTFDPLPERGLQRFKSPQDPVAMLSGSPGTKMSTDYFQLRGGGDIAAITGIAKGVFALDDAAKAAGAKRVLDTDFIADHTAGFAEFEAFVRATTWAEIEARTGLARADLERVAADYAKAERVIANYGMGLTQHRNGTDNVHMLCNLLLMRGNMGRPGAGISPLRGHSNVQGQRTVGITEKPELAPLDTFAERYRFEPPRETGRATVQTCEGIIDGSVKAFLGLGGNFARAVPETGRVEAAWRDMQLHVEIATKLNRTHLLPGKVTYLLPCISRLERDVQASGEQWLSIEDSTACIHGSFGRRKPPSPHVLSEPRIVAELAKATVDGRSSIPWDAWVADYAVVRDEIEHCYPDDFLGFNTRFRQPGGFRRDIEASRRVWKTGSGRANFLVPPSLEADDNVDLTDERALSLLTIRSNDQFNTTIYGYRDRLRGINGTRMVLLMNEADIARLGLREGQEVALESTAGDGIHRRVGGLRVTPHSIPQAIAPATIPSSTR</sequence>
<dbReference type="GO" id="GO:0008863">
    <property type="term" value="F:formate dehydrogenase (NAD+) activity"/>
    <property type="evidence" value="ECO:0007669"/>
    <property type="project" value="InterPro"/>
</dbReference>
<evidence type="ECO:0000313" key="7">
    <source>
        <dbReference type="Proteomes" id="UP000094622"/>
    </source>
</evidence>
<dbReference type="AlphaFoldDB" id="A0A1E3GZT7"/>
<organism evidence="6 7">
    <name type="scientific">Methylobrevis pamukkalensis</name>
    <dbReference type="NCBI Taxonomy" id="1439726"/>
    <lineage>
        <taxon>Bacteria</taxon>
        <taxon>Pseudomonadati</taxon>
        <taxon>Pseudomonadota</taxon>
        <taxon>Alphaproteobacteria</taxon>
        <taxon>Hyphomicrobiales</taxon>
        <taxon>Pleomorphomonadaceae</taxon>
        <taxon>Methylobrevis</taxon>
    </lineage>
</organism>
<gene>
    <name evidence="6" type="primary">fdhF_2</name>
    <name evidence="6" type="ORF">A6302_03614</name>
</gene>
<dbReference type="SUPFAM" id="SSF53706">
    <property type="entry name" value="Formate dehydrogenase/DMSO reductase, domains 1-3"/>
    <property type="match status" value="1"/>
</dbReference>
<dbReference type="InterPro" id="IPR010046">
    <property type="entry name" value="Mopterin_OxRdtse_a_bac"/>
</dbReference>
<feature type="domain" description="Molybdopterin dinucleotide-binding" evidence="5">
    <location>
        <begin position="653"/>
        <end position="711"/>
    </location>
</feature>
<dbReference type="GO" id="GO:0043546">
    <property type="term" value="F:molybdopterin cofactor binding"/>
    <property type="evidence" value="ECO:0007669"/>
    <property type="project" value="InterPro"/>
</dbReference>
<dbReference type="EC" id="1.1.99.33" evidence="6"/>
<name>A0A1E3GZT7_9HYPH</name>
<dbReference type="InterPro" id="IPR041953">
    <property type="entry name" value="YdeP_MopB"/>
</dbReference>
<evidence type="ECO:0000259" key="5">
    <source>
        <dbReference type="Pfam" id="PF01568"/>
    </source>
</evidence>
<dbReference type="Pfam" id="PF01568">
    <property type="entry name" value="Molydop_binding"/>
    <property type="match status" value="1"/>
</dbReference>
<keyword evidence="6" id="KW-0560">Oxidoreductase</keyword>
<dbReference type="Proteomes" id="UP000094622">
    <property type="component" value="Unassembled WGS sequence"/>
</dbReference>
<dbReference type="SUPFAM" id="SSF50692">
    <property type="entry name" value="ADC-like"/>
    <property type="match status" value="1"/>
</dbReference>
<dbReference type="Gene3D" id="3.40.228.10">
    <property type="entry name" value="Dimethylsulfoxide Reductase, domain 2"/>
    <property type="match status" value="1"/>
</dbReference>
<reference evidence="6 7" key="1">
    <citation type="submission" date="2016-07" db="EMBL/GenBank/DDBJ databases">
        <title>Draft Genome Sequence of Methylobrevis pamukkalensis PK2.</title>
        <authorList>
            <person name="Vasilenko O.V."/>
            <person name="Doronina N.V."/>
            <person name="Shmareva M.N."/>
            <person name="Tarlachkov S.V."/>
            <person name="Mustakhimov I."/>
            <person name="Trotsenko Y.A."/>
        </authorList>
    </citation>
    <scope>NUCLEOTIDE SEQUENCE [LARGE SCALE GENOMIC DNA]</scope>
    <source>
        <strain evidence="6 7">PK2</strain>
    </source>
</reference>
<evidence type="ECO:0000256" key="2">
    <source>
        <dbReference type="ARBA" id="ARBA00023004"/>
    </source>
</evidence>
<dbReference type="InterPro" id="IPR006656">
    <property type="entry name" value="Mopterin_OxRdtase"/>
</dbReference>